<dbReference type="FunFam" id="3.30.930.10:FF:000002">
    <property type="entry name" value="Threonine--tRNA ligase"/>
    <property type="match status" value="1"/>
</dbReference>
<dbReference type="FunFam" id="3.10.20.30:FF:000005">
    <property type="entry name" value="Threonine--tRNA ligase"/>
    <property type="match status" value="1"/>
</dbReference>
<dbReference type="PANTHER" id="PTHR11451">
    <property type="entry name" value="THREONINE-TRNA LIGASE"/>
    <property type="match status" value="1"/>
</dbReference>
<evidence type="ECO:0000259" key="14">
    <source>
        <dbReference type="PROSITE" id="PS50862"/>
    </source>
</evidence>
<dbReference type="Pfam" id="PF02824">
    <property type="entry name" value="TGS"/>
    <property type="match status" value="1"/>
</dbReference>
<dbReference type="CDD" id="cd00771">
    <property type="entry name" value="ThrRS_core"/>
    <property type="match status" value="1"/>
</dbReference>
<evidence type="ECO:0000313" key="17">
    <source>
        <dbReference type="Proteomes" id="UP000005512"/>
    </source>
</evidence>
<dbReference type="Proteomes" id="UP000005512">
    <property type="component" value="Unassembled WGS sequence"/>
</dbReference>
<dbReference type="Pfam" id="PF00587">
    <property type="entry name" value="tRNA-synt_2b"/>
    <property type="match status" value="1"/>
</dbReference>
<dbReference type="GO" id="GO:0004829">
    <property type="term" value="F:threonine-tRNA ligase activity"/>
    <property type="evidence" value="ECO:0007669"/>
    <property type="project" value="UniProtKB-UniRule"/>
</dbReference>
<proteinExistence type="inferred from homology"/>
<keyword evidence="8 13" id="KW-0067">ATP-binding</keyword>
<evidence type="ECO:0000313" key="16">
    <source>
        <dbReference type="EMBL" id="EFB73945.1"/>
    </source>
</evidence>
<dbReference type="InterPro" id="IPR012676">
    <property type="entry name" value="TGS-like"/>
</dbReference>
<dbReference type="InterPro" id="IPR036621">
    <property type="entry name" value="Anticodon-bd_dom_sf"/>
</dbReference>
<dbReference type="FunFam" id="3.30.54.20:FF:000002">
    <property type="entry name" value="Threonine--tRNA ligase"/>
    <property type="match status" value="1"/>
</dbReference>
<comment type="catalytic activity">
    <reaction evidence="12 13">
        <text>tRNA(Thr) + L-threonine + ATP = L-threonyl-tRNA(Thr) + AMP + diphosphate + H(+)</text>
        <dbReference type="Rhea" id="RHEA:24624"/>
        <dbReference type="Rhea" id="RHEA-COMP:9670"/>
        <dbReference type="Rhea" id="RHEA-COMP:9704"/>
        <dbReference type="ChEBI" id="CHEBI:15378"/>
        <dbReference type="ChEBI" id="CHEBI:30616"/>
        <dbReference type="ChEBI" id="CHEBI:33019"/>
        <dbReference type="ChEBI" id="CHEBI:57926"/>
        <dbReference type="ChEBI" id="CHEBI:78442"/>
        <dbReference type="ChEBI" id="CHEBI:78534"/>
        <dbReference type="ChEBI" id="CHEBI:456215"/>
        <dbReference type="EC" id="6.1.1.3"/>
    </reaction>
</comment>
<dbReference type="Gene3D" id="3.30.980.10">
    <property type="entry name" value="Threonyl-trna Synthetase, Chain A, domain 2"/>
    <property type="match status" value="1"/>
</dbReference>
<evidence type="ECO:0000259" key="15">
    <source>
        <dbReference type="PROSITE" id="PS51880"/>
    </source>
</evidence>
<dbReference type="GO" id="GO:0046872">
    <property type="term" value="F:metal ion binding"/>
    <property type="evidence" value="ECO:0007669"/>
    <property type="project" value="UniProtKB-KW"/>
</dbReference>
<dbReference type="STRING" id="500637.PROVRUST_05223"/>
<dbReference type="InterPro" id="IPR045864">
    <property type="entry name" value="aa-tRNA-synth_II/BPL/LPL"/>
</dbReference>
<dbReference type="PROSITE" id="PS51880">
    <property type="entry name" value="TGS"/>
    <property type="match status" value="1"/>
</dbReference>
<dbReference type="FunFam" id="3.40.50.800:FF:000001">
    <property type="entry name" value="Threonine--tRNA ligase"/>
    <property type="match status" value="1"/>
</dbReference>
<feature type="region of interest" description="Catalytic" evidence="13">
    <location>
        <begin position="254"/>
        <end position="545"/>
    </location>
</feature>
<evidence type="ECO:0000256" key="8">
    <source>
        <dbReference type="ARBA" id="ARBA00022840"/>
    </source>
</evidence>
<keyword evidence="10 13" id="KW-0648">Protein biosynthesis</keyword>
<dbReference type="InterPro" id="IPR006195">
    <property type="entry name" value="aa-tRNA-synth_II"/>
</dbReference>
<feature type="binding site" evidence="13">
    <location>
        <position position="345"/>
    </location>
    <ligand>
        <name>Zn(2+)</name>
        <dbReference type="ChEBI" id="CHEBI:29105"/>
        <note>catalytic</note>
    </ligand>
</feature>
<comment type="caution">
    <text evidence="16">The sequence shown here is derived from an EMBL/GenBank/DDBJ whole genome shotgun (WGS) entry which is preliminary data.</text>
</comment>
<dbReference type="AlphaFoldDB" id="D1NY97"/>
<dbReference type="SUPFAM" id="SSF52954">
    <property type="entry name" value="Class II aaRS ABD-related"/>
    <property type="match status" value="1"/>
</dbReference>
<dbReference type="CDD" id="cd00860">
    <property type="entry name" value="ThrRS_anticodon"/>
    <property type="match status" value="1"/>
</dbReference>
<comment type="similarity">
    <text evidence="1 13">Belongs to the class-II aminoacyl-tRNA synthetase family.</text>
</comment>
<dbReference type="PANTHER" id="PTHR11451:SF44">
    <property type="entry name" value="THREONINE--TRNA LIGASE, CHLOROPLASTIC_MITOCHONDRIAL 2"/>
    <property type="match status" value="1"/>
</dbReference>
<evidence type="ECO:0000256" key="4">
    <source>
        <dbReference type="ARBA" id="ARBA00022598"/>
    </source>
</evidence>
<evidence type="ECO:0000256" key="1">
    <source>
        <dbReference type="ARBA" id="ARBA00008226"/>
    </source>
</evidence>
<feature type="binding site" evidence="13">
    <location>
        <position position="396"/>
    </location>
    <ligand>
        <name>Zn(2+)</name>
        <dbReference type="ChEBI" id="CHEBI:29105"/>
        <note>catalytic</note>
    </ligand>
</feature>
<evidence type="ECO:0000256" key="7">
    <source>
        <dbReference type="ARBA" id="ARBA00022833"/>
    </source>
</evidence>
<name>D1NY97_9GAMM</name>
<gene>
    <name evidence="13 16" type="primary">thrS</name>
    <name evidence="16" type="ORF">PROVRUST_05223</name>
</gene>
<dbReference type="EC" id="6.1.1.3" evidence="13"/>
<dbReference type="InterPro" id="IPR004154">
    <property type="entry name" value="Anticodon-bd"/>
</dbReference>
<keyword evidence="5 13" id="KW-0479">Metal-binding</keyword>
<keyword evidence="2 13" id="KW-0963">Cytoplasm</keyword>
<keyword evidence="3 13" id="KW-0820">tRNA-binding</keyword>
<keyword evidence="11 13" id="KW-0030">Aminoacyl-tRNA synthetase</keyword>
<dbReference type="Pfam" id="PF07973">
    <property type="entry name" value="tRNA_SAD"/>
    <property type="match status" value="1"/>
</dbReference>
<dbReference type="InterPro" id="IPR018163">
    <property type="entry name" value="Thr/Ala-tRNA-synth_IIc_edit"/>
</dbReference>
<dbReference type="PRINTS" id="PR01047">
    <property type="entry name" value="TRNASYNTHTHR"/>
</dbReference>
<organism evidence="16 17">
    <name type="scientific">Providencia rustigianii DSM 4541</name>
    <dbReference type="NCBI Taxonomy" id="500637"/>
    <lineage>
        <taxon>Bacteria</taxon>
        <taxon>Pseudomonadati</taxon>
        <taxon>Pseudomonadota</taxon>
        <taxon>Gammaproteobacteria</taxon>
        <taxon>Enterobacterales</taxon>
        <taxon>Morganellaceae</taxon>
        <taxon>Providencia</taxon>
    </lineage>
</organism>
<dbReference type="Gene3D" id="3.30.54.20">
    <property type="match status" value="1"/>
</dbReference>
<dbReference type="Pfam" id="PF03129">
    <property type="entry name" value="HGTP_anticodon"/>
    <property type="match status" value="1"/>
</dbReference>
<feature type="domain" description="Aminoacyl-transfer RNA synthetases class-II family profile" evidence="14">
    <location>
        <begin position="254"/>
        <end position="545"/>
    </location>
</feature>
<dbReference type="Gene3D" id="3.10.20.30">
    <property type="match status" value="1"/>
</dbReference>
<dbReference type="EMBL" id="ABXV02000011">
    <property type="protein sequence ID" value="EFB73945.1"/>
    <property type="molecule type" value="Genomic_DNA"/>
</dbReference>
<dbReference type="InterPro" id="IPR002320">
    <property type="entry name" value="Thr-tRNA-ligase_IIa"/>
</dbReference>
<evidence type="ECO:0000256" key="6">
    <source>
        <dbReference type="ARBA" id="ARBA00022741"/>
    </source>
</evidence>
<dbReference type="Gene3D" id="3.40.50.800">
    <property type="entry name" value="Anticodon-binding domain"/>
    <property type="match status" value="1"/>
</dbReference>
<dbReference type="InterPro" id="IPR047246">
    <property type="entry name" value="ThrRS_anticodon"/>
</dbReference>
<keyword evidence="6 13" id="KW-0547">Nucleotide-binding</keyword>
<dbReference type="SUPFAM" id="SSF55681">
    <property type="entry name" value="Class II aaRS and biotin synthetases"/>
    <property type="match status" value="1"/>
</dbReference>
<evidence type="ECO:0000256" key="2">
    <source>
        <dbReference type="ARBA" id="ARBA00022490"/>
    </source>
</evidence>
<keyword evidence="9 13" id="KW-0694">RNA-binding</keyword>
<comment type="subcellular location">
    <subcellularLocation>
        <location evidence="13">Cytoplasm</location>
    </subcellularLocation>
</comment>
<evidence type="ECO:0000256" key="5">
    <source>
        <dbReference type="ARBA" id="ARBA00022723"/>
    </source>
</evidence>
<dbReference type="PROSITE" id="PS50862">
    <property type="entry name" value="AA_TRNA_LIGASE_II"/>
    <property type="match status" value="1"/>
</dbReference>
<dbReference type="GO" id="GO:0005524">
    <property type="term" value="F:ATP binding"/>
    <property type="evidence" value="ECO:0007669"/>
    <property type="project" value="UniProtKB-UniRule"/>
</dbReference>
<evidence type="ECO:0000256" key="9">
    <source>
        <dbReference type="ARBA" id="ARBA00022884"/>
    </source>
</evidence>
<dbReference type="GO" id="GO:0006435">
    <property type="term" value="P:threonyl-tRNA aminoacylation"/>
    <property type="evidence" value="ECO:0007669"/>
    <property type="project" value="UniProtKB-UniRule"/>
</dbReference>
<dbReference type="eggNOG" id="COG0441">
    <property type="taxonomic scope" value="Bacteria"/>
</dbReference>
<evidence type="ECO:0000256" key="11">
    <source>
        <dbReference type="ARBA" id="ARBA00023146"/>
    </source>
</evidence>
<dbReference type="InterPro" id="IPR033728">
    <property type="entry name" value="ThrRS_core"/>
</dbReference>
<dbReference type="InterPro" id="IPR012675">
    <property type="entry name" value="Beta-grasp_dom_sf"/>
</dbReference>
<dbReference type="Gene3D" id="3.30.930.10">
    <property type="entry name" value="Bira Bifunctional Protein, Domain 2"/>
    <property type="match status" value="1"/>
</dbReference>
<sequence length="653" mass="75283">MWVTTVDKDFLMPVITLPDGSQRQFDHAVSVMDVARDIGTGLAKACIAGRVDGELVDACELIEHDAKLSIITSKDDEGLEIIRHSCAHLLGHAIKQLWPNTKMAIGPVIDNGFYYDVDLDYTLTQEDLDKLEKRMLELAKTDYDVVKKRVSWAEARETFVGRGEDYKVEILDQNISQDDRPGLYHHQEYIDMCRGPHVPNMRFCHHFKLQKVAGAYWRGNSDNKMLQRIYGTAWADKKQLAAYLLRLEEAAKRDHRKIGKQLDLYHMQEEAPGMAFWHNDGWTIFRELETFVRTKLKSYNYQEVKGPFMMDRVLWERTGHWENYKDAMFTTSSENREYCVKPMNCPGHVQIFNQGLKSYRDLPLRMAEFGSCHRNEPSGALHGLMRVRGFTQDDAHIFCTEDQILSEVTSCIEMIYDVYSTFGFEKIVVKLSTRPEKRIGTDDMWDTAEADLANALKSKGIEFEYQPGEGAFYGPKIEFTLYDCLDRAWQCGTVQLDFFLPGRLNASYVGENNERITPVMIHRAVLGSLERFIGILTEEYAGFFPTWLAPQQVVVMNITDTQAEYVQELVNKLQSVGIRAKADLRNEKIGFKIREHTLRRVPYMLVCGDKEVESGKVSVRTRRGKDLGSLDVDEFMTKLLKEIRSRQLNQMEE</sequence>
<dbReference type="CDD" id="cd01667">
    <property type="entry name" value="TGS_ThrRS"/>
    <property type="match status" value="1"/>
</dbReference>
<dbReference type="FunFam" id="3.30.980.10:FF:000005">
    <property type="entry name" value="Threonyl-tRNA synthetase, mitochondrial"/>
    <property type="match status" value="1"/>
</dbReference>
<dbReference type="HOGENOM" id="CLU_008554_0_1_6"/>
<feature type="binding site" evidence="13">
    <location>
        <position position="522"/>
    </location>
    <ligand>
        <name>Zn(2+)</name>
        <dbReference type="ChEBI" id="CHEBI:29105"/>
        <note>catalytic</note>
    </ligand>
</feature>
<dbReference type="NCBIfam" id="TIGR00418">
    <property type="entry name" value="thrS"/>
    <property type="match status" value="1"/>
</dbReference>
<comment type="subunit">
    <text evidence="13">Homodimer.</text>
</comment>
<dbReference type="InterPro" id="IPR012947">
    <property type="entry name" value="tRNA_SAD"/>
</dbReference>
<feature type="domain" description="TGS" evidence="15">
    <location>
        <begin position="10"/>
        <end position="72"/>
    </location>
</feature>
<comment type="cofactor">
    <cofactor evidence="13">
        <name>Zn(2+)</name>
        <dbReference type="ChEBI" id="CHEBI:29105"/>
    </cofactor>
    <text evidence="13">Binds 1 zinc ion per subunit.</text>
</comment>
<dbReference type="GO" id="GO:0005829">
    <property type="term" value="C:cytosol"/>
    <property type="evidence" value="ECO:0007669"/>
    <property type="project" value="TreeGrafter"/>
</dbReference>
<dbReference type="SUPFAM" id="SSF81271">
    <property type="entry name" value="TGS-like"/>
    <property type="match status" value="1"/>
</dbReference>
<dbReference type="InterPro" id="IPR004095">
    <property type="entry name" value="TGS"/>
</dbReference>
<reference evidence="16" key="1">
    <citation type="submission" date="2009-12" db="EMBL/GenBank/DDBJ databases">
        <authorList>
            <person name="Weinstock G."/>
            <person name="Sodergren E."/>
            <person name="Clifton S."/>
            <person name="Fulton L."/>
            <person name="Fulton B."/>
            <person name="Courtney L."/>
            <person name="Fronick C."/>
            <person name="Harrison M."/>
            <person name="Strong C."/>
            <person name="Farmer C."/>
            <person name="Delahaunty K."/>
            <person name="Markovic C."/>
            <person name="Hall O."/>
            <person name="Minx P."/>
            <person name="Tomlinson C."/>
            <person name="Mitreva M."/>
            <person name="Nelson J."/>
            <person name="Hou S."/>
            <person name="Wollam A."/>
            <person name="Pepin K.H."/>
            <person name="Johnson M."/>
            <person name="Bhonagiri V."/>
            <person name="Nash W.E."/>
            <person name="Warren W."/>
            <person name="Chinwalla A."/>
            <person name="Mardis E.R."/>
            <person name="Wilson R.K."/>
        </authorList>
    </citation>
    <scope>NUCLEOTIDE SEQUENCE [LARGE SCALE GENOMIC DNA]</scope>
    <source>
        <strain evidence="16">DSM 4541</strain>
    </source>
</reference>
<dbReference type="SUPFAM" id="SSF55186">
    <property type="entry name" value="ThrRS/AlaRS common domain"/>
    <property type="match status" value="1"/>
</dbReference>
<keyword evidence="17" id="KW-1185">Reference proteome</keyword>
<dbReference type="InterPro" id="IPR002314">
    <property type="entry name" value="aa-tRNA-synt_IIb"/>
</dbReference>
<keyword evidence="4 13" id="KW-0436">Ligase</keyword>
<evidence type="ECO:0000256" key="3">
    <source>
        <dbReference type="ARBA" id="ARBA00022555"/>
    </source>
</evidence>
<dbReference type="SMART" id="SM00863">
    <property type="entry name" value="tRNA_SAD"/>
    <property type="match status" value="1"/>
</dbReference>
<evidence type="ECO:0000256" key="12">
    <source>
        <dbReference type="ARBA" id="ARBA00049515"/>
    </source>
</evidence>
<dbReference type="GO" id="GO:0000049">
    <property type="term" value="F:tRNA binding"/>
    <property type="evidence" value="ECO:0007669"/>
    <property type="project" value="UniProtKB-KW"/>
</dbReference>
<evidence type="ECO:0000256" key="10">
    <source>
        <dbReference type="ARBA" id="ARBA00022917"/>
    </source>
</evidence>
<protein>
    <recommendedName>
        <fullName evidence="13">Threonine--tRNA ligase</fullName>
        <ecNumber evidence="13">6.1.1.3</ecNumber>
    </recommendedName>
    <alternativeName>
        <fullName evidence="13">Threonyl-tRNA synthetase</fullName>
        <shortName evidence="13">ThrRS</shortName>
    </alternativeName>
</protein>
<accession>D1NY97</accession>
<dbReference type="HAMAP" id="MF_00184">
    <property type="entry name" value="Thr_tRNA_synth"/>
    <property type="match status" value="1"/>
</dbReference>
<keyword evidence="7 13" id="KW-0862">Zinc</keyword>
<evidence type="ECO:0000256" key="13">
    <source>
        <dbReference type="HAMAP-Rule" id="MF_00184"/>
    </source>
</evidence>